<evidence type="ECO:0000313" key="2">
    <source>
        <dbReference type="Proteomes" id="UP000240883"/>
    </source>
</evidence>
<gene>
    <name evidence="1" type="ORF">BS50DRAFT_656911</name>
</gene>
<protein>
    <submittedName>
        <fullName evidence="1">Uncharacterized protein</fullName>
    </submittedName>
</protein>
<dbReference type="Pfam" id="PF05141">
    <property type="entry name" value="DIT1_PvcA"/>
    <property type="match status" value="1"/>
</dbReference>
<reference evidence="1 2" key="1">
    <citation type="journal article" date="2018" name="Front. Microbiol.">
        <title>Genome-Wide Analysis of Corynespora cassiicola Leaf Fall Disease Putative Effectors.</title>
        <authorList>
            <person name="Lopez D."/>
            <person name="Ribeiro S."/>
            <person name="Label P."/>
            <person name="Fumanal B."/>
            <person name="Venisse J.S."/>
            <person name="Kohler A."/>
            <person name="de Oliveira R.R."/>
            <person name="Labutti K."/>
            <person name="Lipzen A."/>
            <person name="Lail K."/>
            <person name="Bauer D."/>
            <person name="Ohm R.A."/>
            <person name="Barry K.W."/>
            <person name="Spatafora J."/>
            <person name="Grigoriev I.V."/>
            <person name="Martin F.M."/>
            <person name="Pujade-Renaud V."/>
        </authorList>
    </citation>
    <scope>NUCLEOTIDE SEQUENCE [LARGE SCALE GENOMIC DNA]</scope>
    <source>
        <strain evidence="1 2">Philippines</strain>
    </source>
</reference>
<dbReference type="AlphaFoldDB" id="A0A2T2N2S0"/>
<accession>A0A2T2N2S0</accession>
<dbReference type="STRING" id="1448308.A0A2T2N2S0"/>
<dbReference type="OrthoDB" id="429813at2759"/>
<organism evidence="1 2">
    <name type="scientific">Corynespora cassiicola Philippines</name>
    <dbReference type="NCBI Taxonomy" id="1448308"/>
    <lineage>
        <taxon>Eukaryota</taxon>
        <taxon>Fungi</taxon>
        <taxon>Dikarya</taxon>
        <taxon>Ascomycota</taxon>
        <taxon>Pezizomycotina</taxon>
        <taxon>Dothideomycetes</taxon>
        <taxon>Pleosporomycetidae</taxon>
        <taxon>Pleosporales</taxon>
        <taxon>Corynesporascaceae</taxon>
        <taxon>Corynespora</taxon>
    </lineage>
</organism>
<dbReference type="EMBL" id="KZ678154">
    <property type="protein sequence ID" value="PSN59669.1"/>
    <property type="molecule type" value="Genomic_DNA"/>
</dbReference>
<dbReference type="Proteomes" id="UP000240883">
    <property type="component" value="Unassembled WGS sequence"/>
</dbReference>
<proteinExistence type="predicted"/>
<name>A0A2T2N2S0_CORCC</name>
<dbReference type="InterPro" id="IPR007817">
    <property type="entry name" value="Isocyanide_synthase_DIT1"/>
</dbReference>
<keyword evidence="2" id="KW-1185">Reference proteome</keyword>
<sequence>DLLRIPGSDFYDYSIRLRKIAADKGFTLIRFRCLADVLAIGDGDGLSKNEYIALADVCRVEMEDRFLPKDSKIKEKIETHKDTNLTY</sequence>
<evidence type="ECO:0000313" key="1">
    <source>
        <dbReference type="EMBL" id="PSN59669.1"/>
    </source>
</evidence>
<feature type="non-terminal residue" evidence="1">
    <location>
        <position position="1"/>
    </location>
</feature>